<dbReference type="RefSeq" id="WP_052250588.1">
    <property type="nucleotide sequence ID" value="NZ_CP037899.1"/>
</dbReference>
<dbReference type="EMBL" id="CP037899">
    <property type="protein sequence ID" value="QDQ42897.1"/>
    <property type="molecule type" value="Genomic_DNA"/>
</dbReference>
<dbReference type="AlphaFoldDB" id="A0A516TNS6"/>
<protein>
    <recommendedName>
        <fullName evidence="3">Glycosyl transferase family 2</fullName>
    </recommendedName>
</protein>
<gene>
    <name evidence="1" type="ORF">kam1_1682</name>
</gene>
<proteinExistence type="predicted"/>
<evidence type="ECO:0000313" key="1">
    <source>
        <dbReference type="EMBL" id="QDQ42897.1"/>
    </source>
</evidence>
<name>A0A516TNS6_9BACT</name>
<evidence type="ECO:0000313" key="2">
    <source>
        <dbReference type="Proteomes" id="UP000315925"/>
    </source>
</evidence>
<reference evidence="2" key="1">
    <citation type="submission" date="2019-03" db="EMBL/GenBank/DDBJ databases">
        <title>Complete genome of Methylacidiphilum kamchatkense Kam1.</title>
        <authorList>
            <person name="Kruse T."/>
            <person name="Murarilal Ratnadevi C."/>
            <person name="Erikstad H.-A."/>
            <person name="Birkeland N.-K."/>
        </authorList>
    </citation>
    <scope>NUCLEOTIDE SEQUENCE [LARGE SCALE GENOMIC DNA]</scope>
    <source>
        <strain evidence="2">kam1</strain>
    </source>
</reference>
<sequence length="165" mass="19603">MLKHGAPIWKLILFEHKKTIIENREIPEITAHLDVELHSHPIVDGKIGKLQSPMIHNDYENLSHFFHKHNIYSDGEALLRTKYNIIHGDRLKANLFGSTLERRRWLKNFFLSIPGKPLIWFLYSYILKGGFLDGYQGLVFNILKSFYWYQISLKEYEIKCFLNKK</sequence>
<dbReference type="KEGG" id="mkc:kam1_1682"/>
<evidence type="ECO:0008006" key="3">
    <source>
        <dbReference type="Google" id="ProtNLM"/>
    </source>
</evidence>
<dbReference type="Proteomes" id="UP000315925">
    <property type="component" value="Chromosome"/>
</dbReference>
<accession>A0A516TNS6</accession>
<organism evidence="1 2">
    <name type="scientific">Methylacidiphilum kamchatkense Kam1</name>
    <dbReference type="NCBI Taxonomy" id="1202785"/>
    <lineage>
        <taxon>Bacteria</taxon>
        <taxon>Pseudomonadati</taxon>
        <taxon>Verrucomicrobiota</taxon>
        <taxon>Methylacidiphilae</taxon>
        <taxon>Methylacidiphilales</taxon>
        <taxon>Methylacidiphilaceae</taxon>
        <taxon>Methylacidiphilum (ex Ratnadevi et al. 2023)</taxon>
    </lineage>
</organism>